<reference evidence="1 2" key="1">
    <citation type="submission" date="2018-03" db="EMBL/GenBank/DDBJ databases">
        <authorList>
            <person name="Nguyen K."/>
            <person name="Fouts D."/>
            <person name="Sutton G."/>
        </authorList>
    </citation>
    <scope>NUCLEOTIDE SEQUENCE [LARGE SCALE GENOMIC DNA]</scope>
    <source>
        <strain evidence="1 2">AU17135</strain>
    </source>
</reference>
<accession>A0A8E2RX16</accession>
<evidence type="ECO:0000313" key="2">
    <source>
        <dbReference type="Proteomes" id="UP000237686"/>
    </source>
</evidence>
<comment type="caution">
    <text evidence="1">The sequence shown here is derived from an EMBL/GenBank/DDBJ whole genome shotgun (WGS) entry which is preliminary data.</text>
</comment>
<dbReference type="Proteomes" id="UP000237686">
    <property type="component" value="Unassembled WGS sequence"/>
</dbReference>
<dbReference type="EMBL" id="PVFZ01000033">
    <property type="protein sequence ID" value="PRF24531.1"/>
    <property type="molecule type" value="Genomic_DNA"/>
</dbReference>
<gene>
    <name evidence="1" type="ORF">C6P98_12050</name>
</gene>
<dbReference type="AlphaFoldDB" id="A0A8E2RX16"/>
<proteinExistence type="predicted"/>
<protein>
    <submittedName>
        <fullName evidence="1">Uncharacterized protein</fullName>
    </submittedName>
</protein>
<organism evidence="1 2">
    <name type="scientific">Burkholderia multivorans</name>
    <dbReference type="NCBI Taxonomy" id="87883"/>
    <lineage>
        <taxon>Bacteria</taxon>
        <taxon>Pseudomonadati</taxon>
        <taxon>Pseudomonadota</taxon>
        <taxon>Betaproteobacteria</taxon>
        <taxon>Burkholderiales</taxon>
        <taxon>Burkholderiaceae</taxon>
        <taxon>Burkholderia</taxon>
        <taxon>Burkholderia cepacia complex</taxon>
    </lineage>
</organism>
<name>A0A8E2RX16_9BURK</name>
<evidence type="ECO:0000313" key="1">
    <source>
        <dbReference type="EMBL" id="PRF24531.1"/>
    </source>
</evidence>
<sequence>MFHRALLSWAGRALTRSARIATIGRRLYQYKSSSYSGIRYTRLIVATLRSGACRAAPVVRGTLYVARCTSHVARCTPPLFSFPA</sequence>